<accession>A0A182IUN2</accession>
<protein>
    <submittedName>
        <fullName evidence="1">Uncharacterized protein</fullName>
    </submittedName>
</protein>
<organism evidence="1">
    <name type="scientific">Anopheles atroparvus</name>
    <name type="common">European mosquito</name>
    <dbReference type="NCBI Taxonomy" id="41427"/>
    <lineage>
        <taxon>Eukaryota</taxon>
        <taxon>Metazoa</taxon>
        <taxon>Ecdysozoa</taxon>
        <taxon>Arthropoda</taxon>
        <taxon>Hexapoda</taxon>
        <taxon>Insecta</taxon>
        <taxon>Pterygota</taxon>
        <taxon>Neoptera</taxon>
        <taxon>Endopterygota</taxon>
        <taxon>Diptera</taxon>
        <taxon>Nematocera</taxon>
        <taxon>Culicoidea</taxon>
        <taxon>Culicidae</taxon>
        <taxon>Anophelinae</taxon>
        <taxon>Anopheles</taxon>
    </lineage>
</organism>
<sequence length="236" mass="26222">MSIDDFNRINGKRAGGPCNSATVHAERVASVMLQGSTLGTGGGPLLLYCGKRTGLRLWPIRLWLRVGLFRVLLLLLLLLLAKNRGWMLVLRLSLSAVCGLSVILGIRIGWLALVGLLLLLLLLGWGGSGVAWGERRSGWWITVRRAVRVEGKRYVVSLIAIELLRWQCNDLLTVTVRQLQGDLPSGAAAVGGVREDFRQEEATHPRRAGFVRAKSELRYRVMVHHRYCQGHAAMER</sequence>
<evidence type="ECO:0000313" key="1">
    <source>
        <dbReference type="EnsemblMetazoa" id="AATE005808-PA.1"/>
    </source>
</evidence>
<dbReference type="EnsemblMetazoa" id="AATE005808-RA">
    <property type="protein sequence ID" value="AATE005808-PA.1"/>
    <property type="gene ID" value="AATE005808"/>
</dbReference>
<name>A0A182IUN2_ANOAO</name>
<dbReference type="VEuPathDB" id="VectorBase:AATE005808"/>
<reference evidence="1" key="1">
    <citation type="submission" date="2022-08" db="UniProtKB">
        <authorList>
            <consortium name="EnsemblMetazoa"/>
        </authorList>
    </citation>
    <scope>IDENTIFICATION</scope>
    <source>
        <strain evidence="1">EBRO</strain>
    </source>
</reference>
<proteinExistence type="predicted"/>
<dbReference type="AlphaFoldDB" id="A0A182IUN2"/>